<evidence type="ECO:0000313" key="1">
    <source>
        <dbReference type="EMBL" id="KEH38430.1"/>
    </source>
</evidence>
<keyword evidence="3" id="KW-1185">Reference proteome</keyword>
<organism evidence="1 3">
    <name type="scientific">Medicago truncatula</name>
    <name type="common">Barrel medic</name>
    <name type="synonym">Medicago tribuloides</name>
    <dbReference type="NCBI Taxonomy" id="3880"/>
    <lineage>
        <taxon>Eukaryota</taxon>
        <taxon>Viridiplantae</taxon>
        <taxon>Streptophyta</taxon>
        <taxon>Embryophyta</taxon>
        <taxon>Tracheophyta</taxon>
        <taxon>Spermatophyta</taxon>
        <taxon>Magnoliopsida</taxon>
        <taxon>eudicotyledons</taxon>
        <taxon>Gunneridae</taxon>
        <taxon>Pentapetalae</taxon>
        <taxon>rosids</taxon>
        <taxon>fabids</taxon>
        <taxon>Fabales</taxon>
        <taxon>Fabaceae</taxon>
        <taxon>Papilionoideae</taxon>
        <taxon>50 kb inversion clade</taxon>
        <taxon>NPAAA clade</taxon>
        <taxon>Hologalegina</taxon>
        <taxon>IRL clade</taxon>
        <taxon>Trifolieae</taxon>
        <taxon>Medicago</taxon>
    </lineage>
</organism>
<reference evidence="1 3" key="2">
    <citation type="journal article" date="2014" name="BMC Genomics">
        <title>An improved genome release (version Mt4.0) for the model legume Medicago truncatula.</title>
        <authorList>
            <person name="Tang H."/>
            <person name="Krishnakumar V."/>
            <person name="Bidwell S."/>
            <person name="Rosen B."/>
            <person name="Chan A."/>
            <person name="Zhou S."/>
            <person name="Gentzbittel L."/>
            <person name="Childs K.L."/>
            <person name="Yandell M."/>
            <person name="Gundlach H."/>
            <person name="Mayer K.F."/>
            <person name="Schwartz D.C."/>
            <person name="Town C.D."/>
        </authorList>
    </citation>
    <scope>GENOME REANNOTATION</scope>
    <source>
        <strain evidence="1">A17</strain>
        <strain evidence="2 3">cv. Jemalong A17</strain>
    </source>
</reference>
<gene>
    <name evidence="1" type="ordered locus">MTR_2g071725</name>
</gene>
<accession>A0A072VJY1</accession>
<reference evidence="2" key="3">
    <citation type="submission" date="2015-04" db="UniProtKB">
        <authorList>
            <consortium name="EnsemblPlants"/>
        </authorList>
    </citation>
    <scope>IDENTIFICATION</scope>
    <source>
        <strain evidence="2">cv. Jemalong A17</strain>
    </source>
</reference>
<dbReference type="AlphaFoldDB" id="A0A072VJY1"/>
<proteinExistence type="predicted"/>
<dbReference type="HOGENOM" id="CLU_3071679_0_0_1"/>
<evidence type="ECO:0000313" key="3">
    <source>
        <dbReference type="Proteomes" id="UP000002051"/>
    </source>
</evidence>
<sequence>MAGMISKTKANTHYRGKIVHGHEKTVAVAWVEVDCTTCKICSATIALGTEHNF</sequence>
<dbReference type="EMBL" id="CM001218">
    <property type="protein sequence ID" value="KEH38430.1"/>
    <property type="molecule type" value="Genomic_DNA"/>
</dbReference>
<evidence type="ECO:0000313" key="2">
    <source>
        <dbReference type="EnsemblPlants" id="KEH38430"/>
    </source>
</evidence>
<name>A0A072VJY1_MEDTR</name>
<reference evidence="1 3" key="1">
    <citation type="journal article" date="2011" name="Nature">
        <title>The Medicago genome provides insight into the evolution of rhizobial symbioses.</title>
        <authorList>
            <person name="Young N.D."/>
            <person name="Debelle F."/>
            <person name="Oldroyd G.E."/>
            <person name="Geurts R."/>
            <person name="Cannon S.B."/>
            <person name="Udvardi M.K."/>
            <person name="Benedito V.A."/>
            <person name="Mayer K.F."/>
            <person name="Gouzy J."/>
            <person name="Schoof H."/>
            <person name="Van de Peer Y."/>
            <person name="Proost S."/>
            <person name="Cook D.R."/>
            <person name="Meyers B.C."/>
            <person name="Spannagl M."/>
            <person name="Cheung F."/>
            <person name="De Mita S."/>
            <person name="Krishnakumar V."/>
            <person name="Gundlach H."/>
            <person name="Zhou S."/>
            <person name="Mudge J."/>
            <person name="Bharti A.K."/>
            <person name="Murray J.D."/>
            <person name="Naoumkina M.A."/>
            <person name="Rosen B."/>
            <person name="Silverstein K.A."/>
            <person name="Tang H."/>
            <person name="Rombauts S."/>
            <person name="Zhao P.X."/>
            <person name="Zhou P."/>
            <person name="Barbe V."/>
            <person name="Bardou P."/>
            <person name="Bechner M."/>
            <person name="Bellec A."/>
            <person name="Berger A."/>
            <person name="Berges H."/>
            <person name="Bidwell S."/>
            <person name="Bisseling T."/>
            <person name="Choisne N."/>
            <person name="Couloux A."/>
            <person name="Denny R."/>
            <person name="Deshpande S."/>
            <person name="Dai X."/>
            <person name="Doyle J.J."/>
            <person name="Dudez A.M."/>
            <person name="Farmer A.D."/>
            <person name="Fouteau S."/>
            <person name="Franken C."/>
            <person name="Gibelin C."/>
            <person name="Gish J."/>
            <person name="Goldstein S."/>
            <person name="Gonzalez A.J."/>
            <person name="Green P.J."/>
            <person name="Hallab A."/>
            <person name="Hartog M."/>
            <person name="Hua A."/>
            <person name="Humphray S.J."/>
            <person name="Jeong D.H."/>
            <person name="Jing Y."/>
            <person name="Jocker A."/>
            <person name="Kenton S.M."/>
            <person name="Kim D.J."/>
            <person name="Klee K."/>
            <person name="Lai H."/>
            <person name="Lang C."/>
            <person name="Lin S."/>
            <person name="Macmil S.L."/>
            <person name="Magdelenat G."/>
            <person name="Matthews L."/>
            <person name="McCorrison J."/>
            <person name="Monaghan E.L."/>
            <person name="Mun J.H."/>
            <person name="Najar F.Z."/>
            <person name="Nicholson C."/>
            <person name="Noirot C."/>
            <person name="O'Bleness M."/>
            <person name="Paule C.R."/>
            <person name="Poulain J."/>
            <person name="Prion F."/>
            <person name="Qin B."/>
            <person name="Qu C."/>
            <person name="Retzel E.F."/>
            <person name="Riddle C."/>
            <person name="Sallet E."/>
            <person name="Samain S."/>
            <person name="Samson N."/>
            <person name="Sanders I."/>
            <person name="Saurat O."/>
            <person name="Scarpelli C."/>
            <person name="Schiex T."/>
            <person name="Segurens B."/>
            <person name="Severin A.J."/>
            <person name="Sherrier D.J."/>
            <person name="Shi R."/>
            <person name="Sims S."/>
            <person name="Singer S.R."/>
            <person name="Sinharoy S."/>
            <person name="Sterck L."/>
            <person name="Viollet A."/>
            <person name="Wang B.B."/>
            <person name="Wang K."/>
            <person name="Wang M."/>
            <person name="Wang X."/>
            <person name="Warfsmann J."/>
            <person name="Weissenbach J."/>
            <person name="White D.D."/>
            <person name="White J.D."/>
            <person name="Wiley G.B."/>
            <person name="Wincker P."/>
            <person name="Xing Y."/>
            <person name="Yang L."/>
            <person name="Yao Z."/>
            <person name="Ying F."/>
            <person name="Zhai J."/>
            <person name="Zhou L."/>
            <person name="Zuber A."/>
            <person name="Denarie J."/>
            <person name="Dixon R.A."/>
            <person name="May G.D."/>
            <person name="Schwartz D.C."/>
            <person name="Rogers J."/>
            <person name="Quetier F."/>
            <person name="Town C.D."/>
            <person name="Roe B.A."/>
        </authorList>
    </citation>
    <scope>NUCLEOTIDE SEQUENCE [LARGE SCALE GENOMIC DNA]</scope>
    <source>
        <strain evidence="1">A17</strain>
        <strain evidence="2 3">cv. Jemalong A17</strain>
    </source>
</reference>
<protein>
    <submittedName>
        <fullName evidence="1 2">Uncharacterized protein</fullName>
    </submittedName>
</protein>
<dbReference type="Proteomes" id="UP000002051">
    <property type="component" value="Chromosome 2"/>
</dbReference>
<dbReference type="EnsemblPlants" id="KEH38430">
    <property type="protein sequence ID" value="KEH38430"/>
    <property type="gene ID" value="MTR_2g071725"/>
</dbReference>